<evidence type="ECO:0000256" key="3">
    <source>
        <dbReference type="ARBA" id="ARBA00022827"/>
    </source>
</evidence>
<dbReference type="SUPFAM" id="SSF55424">
    <property type="entry name" value="FAD/NAD-linked reductases, dimerisation (C-terminal) domain"/>
    <property type="match status" value="1"/>
</dbReference>
<comment type="caution">
    <text evidence="7">The sequence shown here is derived from an EMBL/GenBank/DDBJ whole genome shotgun (WGS) entry which is preliminary data.</text>
</comment>
<organism evidence="7 8">
    <name type="scientific">Steroidobacter flavus</name>
    <dbReference type="NCBI Taxonomy" id="1842136"/>
    <lineage>
        <taxon>Bacteria</taxon>
        <taxon>Pseudomonadati</taxon>
        <taxon>Pseudomonadota</taxon>
        <taxon>Gammaproteobacteria</taxon>
        <taxon>Steroidobacterales</taxon>
        <taxon>Steroidobacteraceae</taxon>
        <taxon>Steroidobacter</taxon>
    </lineage>
</organism>
<evidence type="ECO:0000313" key="7">
    <source>
        <dbReference type="EMBL" id="MFC4314564.1"/>
    </source>
</evidence>
<dbReference type="InterPro" id="IPR028202">
    <property type="entry name" value="Reductase_C"/>
</dbReference>
<dbReference type="Gene3D" id="3.50.50.60">
    <property type="entry name" value="FAD/NAD(P)-binding domain"/>
    <property type="match status" value="2"/>
</dbReference>
<protein>
    <submittedName>
        <fullName evidence="7">NAD(P)/FAD-dependent oxidoreductase</fullName>
    </submittedName>
</protein>
<name>A0ABV8T706_9GAMM</name>
<dbReference type="Proteomes" id="UP001595904">
    <property type="component" value="Unassembled WGS sequence"/>
</dbReference>
<comment type="cofactor">
    <cofactor evidence="1">
        <name>FAD</name>
        <dbReference type="ChEBI" id="CHEBI:57692"/>
    </cofactor>
</comment>
<dbReference type="PANTHER" id="PTHR43557:SF2">
    <property type="entry name" value="RIESKE DOMAIN-CONTAINING PROTEIN-RELATED"/>
    <property type="match status" value="1"/>
</dbReference>
<accession>A0ABV8T706</accession>
<dbReference type="Pfam" id="PF14759">
    <property type="entry name" value="Reductase_C"/>
    <property type="match status" value="1"/>
</dbReference>
<evidence type="ECO:0000259" key="6">
    <source>
        <dbReference type="Pfam" id="PF14759"/>
    </source>
</evidence>
<dbReference type="InterPro" id="IPR016156">
    <property type="entry name" value="FAD/NAD-linked_Rdtase_dimer_sf"/>
</dbReference>
<evidence type="ECO:0000259" key="5">
    <source>
        <dbReference type="Pfam" id="PF07992"/>
    </source>
</evidence>
<sequence length="414" mass="44584">MAQPSVAIIGSGQAGLQVAVSLRELHYEGRVVLIGDEPHLPYSRPPLSKAYLLGETADLALRPQGYFAQHHIELIAGKRAVAIDRTRRMVGLEDESVIEYDHLVLATGARNRPLPIPGAELGNVFLLRTLDEANVLREQMVTARNIVVIGAGFIGLEFAATATKFDAIVTVLDVADRPMARALSKTMSAVFTREHEKSGVRLMFNSQVMRLLGERHVTAVETVDGQVLPADLVLVGIGVIPNVELAATCNLTVENGIVVDEFLQTNDPHISAIGDVAAYPNRYSNGARVRLESVQNASDQARCVASRIMGQPAAYEAVPWFWSTQGNLKLQMAGLPSGGCEEVVRGDLNSSKCSVFLFRDGKLACVETLNKPADHMLARRLLAERAALTPGQAADPTFDLKALLQSPAGRVAAA</sequence>
<keyword evidence="8" id="KW-1185">Reference proteome</keyword>
<gene>
    <name evidence="7" type="ORF">ACFPN2_36190</name>
</gene>
<dbReference type="PANTHER" id="PTHR43557">
    <property type="entry name" value="APOPTOSIS-INDUCING FACTOR 1"/>
    <property type="match status" value="1"/>
</dbReference>
<dbReference type="Pfam" id="PF07992">
    <property type="entry name" value="Pyr_redox_2"/>
    <property type="match status" value="1"/>
</dbReference>
<keyword evidence="3" id="KW-0274">FAD</keyword>
<dbReference type="InterPro" id="IPR023753">
    <property type="entry name" value="FAD/NAD-binding_dom"/>
</dbReference>
<reference evidence="8" key="1">
    <citation type="journal article" date="2019" name="Int. J. Syst. Evol. Microbiol.">
        <title>The Global Catalogue of Microorganisms (GCM) 10K type strain sequencing project: providing services to taxonomists for standard genome sequencing and annotation.</title>
        <authorList>
            <consortium name="The Broad Institute Genomics Platform"/>
            <consortium name="The Broad Institute Genome Sequencing Center for Infectious Disease"/>
            <person name="Wu L."/>
            <person name="Ma J."/>
        </authorList>
    </citation>
    <scope>NUCLEOTIDE SEQUENCE [LARGE SCALE GENOMIC DNA]</scope>
    <source>
        <strain evidence="8">CGMCC 1.10759</strain>
    </source>
</reference>
<dbReference type="InterPro" id="IPR036188">
    <property type="entry name" value="FAD/NAD-bd_sf"/>
</dbReference>
<evidence type="ECO:0000256" key="1">
    <source>
        <dbReference type="ARBA" id="ARBA00001974"/>
    </source>
</evidence>
<dbReference type="Gene3D" id="3.30.390.30">
    <property type="match status" value="1"/>
</dbReference>
<dbReference type="SUPFAM" id="SSF51905">
    <property type="entry name" value="FAD/NAD(P)-binding domain"/>
    <property type="match status" value="2"/>
</dbReference>
<feature type="domain" description="Reductase C-terminal" evidence="6">
    <location>
        <begin position="320"/>
        <end position="404"/>
    </location>
</feature>
<keyword evidence="2" id="KW-0285">Flavoprotein</keyword>
<dbReference type="EMBL" id="JBHSDU010000015">
    <property type="protein sequence ID" value="MFC4314564.1"/>
    <property type="molecule type" value="Genomic_DNA"/>
</dbReference>
<dbReference type="PRINTS" id="PR00368">
    <property type="entry name" value="FADPNR"/>
</dbReference>
<keyword evidence="4" id="KW-0560">Oxidoreductase</keyword>
<dbReference type="PRINTS" id="PR00411">
    <property type="entry name" value="PNDRDTASEI"/>
</dbReference>
<feature type="domain" description="FAD/NAD(P)-binding" evidence="5">
    <location>
        <begin position="5"/>
        <end position="301"/>
    </location>
</feature>
<proteinExistence type="predicted"/>
<dbReference type="RefSeq" id="WP_380605836.1">
    <property type="nucleotide sequence ID" value="NZ_JBHSDU010000015.1"/>
</dbReference>
<dbReference type="InterPro" id="IPR050446">
    <property type="entry name" value="FAD-oxidoreductase/Apoptosis"/>
</dbReference>
<evidence type="ECO:0000256" key="2">
    <source>
        <dbReference type="ARBA" id="ARBA00022630"/>
    </source>
</evidence>
<evidence type="ECO:0000313" key="8">
    <source>
        <dbReference type="Proteomes" id="UP001595904"/>
    </source>
</evidence>
<evidence type="ECO:0000256" key="4">
    <source>
        <dbReference type="ARBA" id="ARBA00023002"/>
    </source>
</evidence>